<organism evidence="3 4">
    <name type="scientific">Flavobacterium jejuense</name>
    <dbReference type="NCBI Taxonomy" id="1544455"/>
    <lineage>
        <taxon>Bacteria</taxon>
        <taxon>Pseudomonadati</taxon>
        <taxon>Bacteroidota</taxon>
        <taxon>Flavobacteriia</taxon>
        <taxon>Flavobacteriales</taxon>
        <taxon>Flavobacteriaceae</taxon>
        <taxon>Flavobacterium</taxon>
    </lineage>
</organism>
<dbReference type="PANTHER" id="PTHR46118">
    <property type="entry name" value="PROTEIN ABHD11"/>
    <property type="match status" value="1"/>
</dbReference>
<dbReference type="Pfam" id="PF00561">
    <property type="entry name" value="Abhydrolase_1"/>
    <property type="match status" value="1"/>
</dbReference>
<dbReference type="GO" id="GO:0016787">
    <property type="term" value="F:hydrolase activity"/>
    <property type="evidence" value="ECO:0007669"/>
    <property type="project" value="UniProtKB-KW"/>
</dbReference>
<keyword evidence="4" id="KW-1185">Reference proteome</keyword>
<reference evidence="3 4" key="3">
    <citation type="submission" date="2020-02" db="EMBL/GenBank/DDBJ databases">
        <title>Flavobacterium profundi sp. nov., isolated from a deep-sea seamount.</title>
        <authorList>
            <person name="Zhang D.-C."/>
        </authorList>
    </citation>
    <scope>NUCLEOTIDE SEQUENCE [LARGE SCALE GENOMIC DNA]</scope>
    <source>
        <strain evidence="3 4">EC11</strain>
    </source>
</reference>
<dbReference type="EMBL" id="VEVQ02000007">
    <property type="protein sequence ID" value="NHN26308.1"/>
    <property type="molecule type" value="Genomic_DNA"/>
</dbReference>
<dbReference type="InterPro" id="IPR000639">
    <property type="entry name" value="Epox_hydrolase-like"/>
</dbReference>
<protein>
    <submittedName>
        <fullName evidence="3">Alpha/beta fold hydrolase</fullName>
    </submittedName>
</protein>
<comment type="caution">
    <text evidence="3">The sequence shown here is derived from an EMBL/GenBank/DDBJ whole genome shotgun (WGS) entry which is preliminary data.</text>
</comment>
<dbReference type="Proteomes" id="UP000817854">
    <property type="component" value="Unassembled WGS sequence"/>
</dbReference>
<accession>A0ABX0IUU5</accession>
<dbReference type="RefSeq" id="WP_140962641.1">
    <property type="nucleotide sequence ID" value="NZ_VEVQ02000007.1"/>
</dbReference>
<gene>
    <name evidence="3" type="ORF">FIA58_011520</name>
</gene>
<sequence length="253" mass="29251">MIFSKIEGKGKPFLIIHGFLGMSDNWKTLGSQFSENGFEMHLLDMRNHGRSFQSEEFNYDVMVEDVLKYCKFNKLDEIVLLGHSMGGKVAMQFACMYPEYVSKLVIADIGPKYYAPHHQTILEGLSAIDFNLKPSRGEVDAILTKYISDFGTRQFLLKNLYWVEPGQLDFRFNLKVLIDTILEIGRELPDGMTFDKKVLFLRGSNSNYILDEDFDTIKKVFPNNQIVTIFEAGHWLHAEQPKEFYSNVMNFLN</sequence>
<reference evidence="4" key="1">
    <citation type="submission" date="2019-05" db="EMBL/GenBank/DDBJ databases">
        <title>Flavobacterium profundi sp. nov., isolated from a deep-sea seamount.</title>
        <authorList>
            <person name="Zhang D.-C."/>
        </authorList>
    </citation>
    <scope>NUCLEOTIDE SEQUENCE [LARGE SCALE GENOMIC DNA]</scope>
    <source>
        <strain evidence="4">EC11</strain>
    </source>
</reference>
<name>A0ABX0IUU5_9FLAO</name>
<dbReference type="PRINTS" id="PR00111">
    <property type="entry name" value="ABHYDROLASE"/>
</dbReference>
<evidence type="ECO:0000259" key="2">
    <source>
        <dbReference type="Pfam" id="PF00561"/>
    </source>
</evidence>
<evidence type="ECO:0000256" key="1">
    <source>
        <dbReference type="ARBA" id="ARBA00022801"/>
    </source>
</evidence>
<reference evidence="3 4" key="2">
    <citation type="submission" date="2019-05" db="EMBL/GenBank/DDBJ databases">
        <authorList>
            <person name="Lianzixin W."/>
        </authorList>
    </citation>
    <scope>NUCLEOTIDE SEQUENCE [LARGE SCALE GENOMIC DNA]</scope>
    <source>
        <strain evidence="3 4">EC11</strain>
    </source>
</reference>
<evidence type="ECO:0000313" key="3">
    <source>
        <dbReference type="EMBL" id="NHN26308.1"/>
    </source>
</evidence>
<dbReference type="InterPro" id="IPR029058">
    <property type="entry name" value="AB_hydrolase_fold"/>
</dbReference>
<dbReference type="InterPro" id="IPR000073">
    <property type="entry name" value="AB_hydrolase_1"/>
</dbReference>
<dbReference type="SUPFAM" id="SSF53474">
    <property type="entry name" value="alpha/beta-Hydrolases"/>
    <property type="match status" value="1"/>
</dbReference>
<evidence type="ECO:0000313" key="4">
    <source>
        <dbReference type="Proteomes" id="UP000817854"/>
    </source>
</evidence>
<keyword evidence="1 3" id="KW-0378">Hydrolase</keyword>
<dbReference type="PANTHER" id="PTHR46118:SF4">
    <property type="entry name" value="PROTEIN ABHD11"/>
    <property type="match status" value="1"/>
</dbReference>
<feature type="domain" description="AB hydrolase-1" evidence="2">
    <location>
        <begin position="11"/>
        <end position="118"/>
    </location>
</feature>
<dbReference type="Gene3D" id="3.40.50.1820">
    <property type="entry name" value="alpha/beta hydrolase"/>
    <property type="match status" value="1"/>
</dbReference>
<dbReference type="PRINTS" id="PR00412">
    <property type="entry name" value="EPOXHYDRLASE"/>
</dbReference>
<proteinExistence type="predicted"/>